<dbReference type="Proteomes" id="UP000072741">
    <property type="component" value="Unassembled WGS sequence"/>
</dbReference>
<evidence type="ECO:0000313" key="2">
    <source>
        <dbReference type="EMBL" id="KTT23329.1"/>
    </source>
</evidence>
<protein>
    <recommendedName>
        <fullName evidence="4">Ribbon-helix-helix CopG family protein</fullName>
    </recommendedName>
</protein>
<name>A0A147H043_9BURK</name>
<keyword evidence="3" id="KW-1185">Reference proteome</keyword>
<dbReference type="InterPro" id="IPR045944">
    <property type="entry name" value="DUF6364"/>
</dbReference>
<comment type="caution">
    <text evidence="2">The sequence shown here is derived from an EMBL/GenBank/DDBJ whole genome shotgun (WGS) entry which is preliminary data.</text>
</comment>
<dbReference type="AlphaFoldDB" id="A0A147H043"/>
<dbReference type="Pfam" id="PF19891">
    <property type="entry name" value="DUF6364"/>
    <property type="match status" value="1"/>
</dbReference>
<gene>
    <name evidence="2" type="ORF">NS331_07440</name>
</gene>
<dbReference type="EMBL" id="LDSL01000050">
    <property type="protein sequence ID" value="KTT23329.1"/>
    <property type="molecule type" value="Genomic_DNA"/>
</dbReference>
<accession>A0A147H043</accession>
<reference evidence="2 3" key="1">
    <citation type="journal article" date="2016" name="Front. Microbiol.">
        <title>Genomic Resource of Rice Seed Associated Bacteria.</title>
        <authorList>
            <person name="Midha S."/>
            <person name="Bansal K."/>
            <person name="Sharma S."/>
            <person name="Kumar N."/>
            <person name="Patil P.P."/>
            <person name="Chaudhry V."/>
            <person name="Patil P.B."/>
        </authorList>
    </citation>
    <scope>NUCLEOTIDE SEQUENCE [LARGE SCALE GENOMIC DNA]</scope>
    <source>
        <strain evidence="2 3">NS331</strain>
    </source>
</reference>
<sequence>MKDAGMTNLTLTLDDAIIKKARVRAIQEGTSVSAKVREFLAAYAMGQDQQQAAAEAFIAAAQRSRANTAAASWSREDAYDRPYPGGGA</sequence>
<evidence type="ECO:0000256" key="1">
    <source>
        <dbReference type="SAM" id="MobiDB-lite"/>
    </source>
</evidence>
<proteinExistence type="predicted"/>
<feature type="region of interest" description="Disordered" evidence="1">
    <location>
        <begin position="68"/>
        <end position="88"/>
    </location>
</feature>
<organism evidence="2 3">
    <name type="scientific">Pseudacidovorax intermedius</name>
    <dbReference type="NCBI Taxonomy" id="433924"/>
    <lineage>
        <taxon>Bacteria</taxon>
        <taxon>Pseudomonadati</taxon>
        <taxon>Pseudomonadota</taxon>
        <taxon>Betaproteobacteria</taxon>
        <taxon>Burkholderiales</taxon>
        <taxon>Comamonadaceae</taxon>
        <taxon>Pseudacidovorax</taxon>
    </lineage>
</organism>
<evidence type="ECO:0000313" key="3">
    <source>
        <dbReference type="Proteomes" id="UP000072741"/>
    </source>
</evidence>
<evidence type="ECO:0008006" key="4">
    <source>
        <dbReference type="Google" id="ProtNLM"/>
    </source>
</evidence>